<dbReference type="InterPro" id="IPR007115">
    <property type="entry name" value="6-PTP_synth/QueD"/>
</dbReference>
<comment type="pathway">
    <text evidence="2">Purine metabolism; 7-cyano-7-deazaguanine biosynthesis.</text>
</comment>
<dbReference type="Pfam" id="PF01242">
    <property type="entry name" value="PTPS"/>
    <property type="match status" value="1"/>
</dbReference>
<evidence type="ECO:0000256" key="8">
    <source>
        <dbReference type="ARBA" id="ARBA00023239"/>
    </source>
</evidence>
<dbReference type="UniPathway" id="UPA00391"/>
<dbReference type="GO" id="GO:0046872">
    <property type="term" value="F:metal ion binding"/>
    <property type="evidence" value="ECO:0007669"/>
    <property type="project" value="UniProtKB-KW"/>
</dbReference>
<keyword evidence="8" id="KW-0456">Lyase</keyword>
<evidence type="ECO:0000313" key="12">
    <source>
        <dbReference type="Proteomes" id="UP000325243"/>
    </source>
</evidence>
<evidence type="ECO:0000256" key="4">
    <source>
        <dbReference type="ARBA" id="ARBA00012982"/>
    </source>
</evidence>
<gene>
    <name evidence="11" type="ORF">FYC51_18685</name>
</gene>
<evidence type="ECO:0000256" key="1">
    <source>
        <dbReference type="ARBA" id="ARBA00001947"/>
    </source>
</evidence>
<dbReference type="SUPFAM" id="SSF55620">
    <property type="entry name" value="Tetrahydrobiopterin biosynthesis enzymes-like"/>
    <property type="match status" value="1"/>
</dbReference>
<evidence type="ECO:0000256" key="3">
    <source>
        <dbReference type="ARBA" id="ARBA00008900"/>
    </source>
</evidence>
<comment type="caution">
    <text evidence="11">The sequence shown here is derived from an EMBL/GenBank/DDBJ whole genome shotgun (WGS) entry which is preliminary data.</text>
</comment>
<dbReference type="PANTHER" id="PTHR12589:SF7">
    <property type="entry name" value="6-PYRUVOYL TETRAHYDROBIOPTERIN SYNTHASE"/>
    <property type="match status" value="1"/>
</dbReference>
<evidence type="ECO:0000256" key="6">
    <source>
        <dbReference type="ARBA" id="ARBA00022723"/>
    </source>
</evidence>
<dbReference type="InterPro" id="IPR038418">
    <property type="entry name" value="6-PTP_synth/QueD_sf"/>
</dbReference>
<accession>A0A5S4VAQ5</accession>
<dbReference type="GO" id="GO:0070497">
    <property type="term" value="F:6-carboxytetrahydropterin synthase activity"/>
    <property type="evidence" value="ECO:0007669"/>
    <property type="project" value="UniProtKB-EC"/>
</dbReference>
<sequence>MERAARGDGGARRRTRRRALPHDRLDGRLVTFTLTVRDHMMIAHSFSGETFGPAQRLHGATFIVDASFRASALDADGVVVDIALASEALGEITGALTYRNLDDEPEFAGVNTTTERLCQVIADRLADRAETGRLGASGGRISSIEVTLHESHIAWASYEREVNG</sequence>
<proteinExistence type="inferred from homology"/>
<dbReference type="PANTHER" id="PTHR12589">
    <property type="entry name" value="PYRUVOYL TETRAHYDROBIOPTERIN SYNTHASE"/>
    <property type="match status" value="1"/>
</dbReference>
<evidence type="ECO:0000313" key="11">
    <source>
        <dbReference type="EMBL" id="TYL51145.1"/>
    </source>
</evidence>
<keyword evidence="6" id="KW-0479">Metal-binding</keyword>
<keyword evidence="7" id="KW-0862">Zinc</keyword>
<evidence type="ECO:0000256" key="10">
    <source>
        <dbReference type="ARBA" id="ARBA00048807"/>
    </source>
</evidence>
<evidence type="ECO:0000256" key="7">
    <source>
        <dbReference type="ARBA" id="ARBA00022833"/>
    </source>
</evidence>
<evidence type="ECO:0000256" key="2">
    <source>
        <dbReference type="ARBA" id="ARBA00005061"/>
    </source>
</evidence>
<evidence type="ECO:0000256" key="5">
    <source>
        <dbReference type="ARBA" id="ARBA00018141"/>
    </source>
</evidence>
<protein>
    <recommendedName>
        <fullName evidence="5">6-carboxy-5,6,7,8-tetrahydropterin synthase</fullName>
        <ecNumber evidence="4">4.1.2.50</ecNumber>
    </recommendedName>
    <alternativeName>
        <fullName evidence="9">Queuosine biosynthesis protein QueD</fullName>
    </alternativeName>
</protein>
<dbReference type="Proteomes" id="UP000325243">
    <property type="component" value="Unassembled WGS sequence"/>
</dbReference>
<comment type="cofactor">
    <cofactor evidence="1">
        <name>Zn(2+)</name>
        <dbReference type="ChEBI" id="CHEBI:29105"/>
    </cofactor>
</comment>
<comment type="similarity">
    <text evidence="3">Belongs to the PTPS family. QueD subfamily.</text>
</comment>
<dbReference type="EMBL" id="VSSB01000002">
    <property type="protein sequence ID" value="TYL51145.1"/>
    <property type="molecule type" value="Genomic_DNA"/>
</dbReference>
<comment type="catalytic activity">
    <reaction evidence="10">
        <text>7,8-dihydroneopterin 3'-triphosphate + H2O = 6-carboxy-5,6,7,8-tetrahydropterin + triphosphate + acetaldehyde + 2 H(+)</text>
        <dbReference type="Rhea" id="RHEA:27966"/>
        <dbReference type="ChEBI" id="CHEBI:15343"/>
        <dbReference type="ChEBI" id="CHEBI:15377"/>
        <dbReference type="ChEBI" id="CHEBI:15378"/>
        <dbReference type="ChEBI" id="CHEBI:18036"/>
        <dbReference type="ChEBI" id="CHEBI:58462"/>
        <dbReference type="ChEBI" id="CHEBI:61032"/>
        <dbReference type="EC" id="4.1.2.50"/>
    </reaction>
</comment>
<dbReference type="EC" id="4.1.2.50" evidence="4"/>
<name>A0A5S4VAQ5_9MICO</name>
<evidence type="ECO:0000256" key="9">
    <source>
        <dbReference type="ARBA" id="ARBA00031449"/>
    </source>
</evidence>
<reference evidence="11 12" key="1">
    <citation type="submission" date="2019-08" db="EMBL/GenBank/DDBJ databases">
        <authorList>
            <person name="Hu J."/>
        </authorList>
    </citation>
    <scope>NUCLEOTIDE SEQUENCE [LARGE SCALE GENOMIC DNA]</scope>
    <source>
        <strain evidence="11 12">NEAU-184</strain>
    </source>
</reference>
<organism evidence="11 12">
    <name type="scientific">Agromyces mariniharenae</name>
    <dbReference type="NCBI Taxonomy" id="2604423"/>
    <lineage>
        <taxon>Bacteria</taxon>
        <taxon>Bacillati</taxon>
        <taxon>Actinomycetota</taxon>
        <taxon>Actinomycetes</taxon>
        <taxon>Micrococcales</taxon>
        <taxon>Microbacteriaceae</taxon>
        <taxon>Agromyces</taxon>
    </lineage>
</organism>
<dbReference type="AlphaFoldDB" id="A0A5S4VAQ5"/>
<dbReference type="Gene3D" id="3.30.479.10">
    <property type="entry name" value="6-pyruvoyl tetrahydropterin synthase/QueD"/>
    <property type="match status" value="1"/>
</dbReference>
<keyword evidence="12" id="KW-1185">Reference proteome</keyword>